<name>A0A0E9UZG4_ANGAN</name>
<protein>
    <submittedName>
        <fullName evidence="1">Uncharacterized protein</fullName>
    </submittedName>
</protein>
<dbReference type="EMBL" id="GBXM01028640">
    <property type="protein sequence ID" value="JAH79937.1"/>
    <property type="molecule type" value="Transcribed_RNA"/>
</dbReference>
<organism evidence="1">
    <name type="scientific">Anguilla anguilla</name>
    <name type="common">European freshwater eel</name>
    <name type="synonym">Muraena anguilla</name>
    <dbReference type="NCBI Taxonomy" id="7936"/>
    <lineage>
        <taxon>Eukaryota</taxon>
        <taxon>Metazoa</taxon>
        <taxon>Chordata</taxon>
        <taxon>Craniata</taxon>
        <taxon>Vertebrata</taxon>
        <taxon>Euteleostomi</taxon>
        <taxon>Actinopterygii</taxon>
        <taxon>Neopterygii</taxon>
        <taxon>Teleostei</taxon>
        <taxon>Anguilliformes</taxon>
        <taxon>Anguillidae</taxon>
        <taxon>Anguilla</taxon>
    </lineage>
</organism>
<evidence type="ECO:0000313" key="1">
    <source>
        <dbReference type="EMBL" id="JAH71239.1"/>
    </source>
</evidence>
<proteinExistence type="predicted"/>
<sequence length="30" mass="3612">MESAVARFNLKWLKHHIAYNGCHIKRYIIV</sequence>
<reference evidence="1" key="1">
    <citation type="submission" date="2014-11" db="EMBL/GenBank/DDBJ databases">
        <authorList>
            <person name="Amaro Gonzalez C."/>
        </authorList>
    </citation>
    <scope>NUCLEOTIDE SEQUENCE</scope>
</reference>
<dbReference type="EMBL" id="GBXM01037338">
    <property type="protein sequence ID" value="JAH71239.1"/>
    <property type="molecule type" value="Transcribed_RNA"/>
</dbReference>
<accession>A0A0E9UZG4</accession>
<dbReference type="AlphaFoldDB" id="A0A0E9UZG4"/>
<reference evidence="1" key="2">
    <citation type="journal article" date="2015" name="Fish Shellfish Immunol.">
        <title>Early steps in the European eel (Anguilla anguilla)-Vibrio vulnificus interaction in the gills: Role of the RtxA13 toxin.</title>
        <authorList>
            <person name="Callol A."/>
            <person name="Pajuelo D."/>
            <person name="Ebbesson L."/>
            <person name="Teles M."/>
            <person name="MacKenzie S."/>
            <person name="Amaro C."/>
        </authorList>
    </citation>
    <scope>NUCLEOTIDE SEQUENCE</scope>
</reference>